<evidence type="ECO:0008006" key="4">
    <source>
        <dbReference type="Google" id="ProtNLM"/>
    </source>
</evidence>
<organism evidence="2 3">
    <name type="scientific">Echria macrotheca</name>
    <dbReference type="NCBI Taxonomy" id="438768"/>
    <lineage>
        <taxon>Eukaryota</taxon>
        <taxon>Fungi</taxon>
        <taxon>Dikarya</taxon>
        <taxon>Ascomycota</taxon>
        <taxon>Pezizomycotina</taxon>
        <taxon>Sordariomycetes</taxon>
        <taxon>Sordariomycetidae</taxon>
        <taxon>Sordariales</taxon>
        <taxon>Schizotheciaceae</taxon>
        <taxon>Echria</taxon>
    </lineage>
</organism>
<dbReference type="EMBL" id="MU839838">
    <property type="protein sequence ID" value="KAK1753110.1"/>
    <property type="molecule type" value="Genomic_DNA"/>
</dbReference>
<feature type="chain" id="PRO_5042498885" description="Secreted protein" evidence="1">
    <location>
        <begin position="18"/>
        <end position="143"/>
    </location>
</feature>
<keyword evidence="1" id="KW-0732">Signal</keyword>
<dbReference type="Proteomes" id="UP001239445">
    <property type="component" value="Unassembled WGS sequence"/>
</dbReference>
<keyword evidence="3" id="KW-1185">Reference proteome</keyword>
<dbReference type="AlphaFoldDB" id="A0AAJ0B7G7"/>
<proteinExistence type="predicted"/>
<feature type="signal peptide" evidence="1">
    <location>
        <begin position="1"/>
        <end position="17"/>
    </location>
</feature>
<protein>
    <recommendedName>
        <fullName evidence="4">Secreted protein</fullName>
    </recommendedName>
</protein>
<gene>
    <name evidence="2" type="ORF">QBC47DRAFT_52712</name>
</gene>
<comment type="caution">
    <text evidence="2">The sequence shown here is derived from an EMBL/GenBank/DDBJ whole genome shotgun (WGS) entry which is preliminary data.</text>
</comment>
<evidence type="ECO:0000313" key="3">
    <source>
        <dbReference type="Proteomes" id="UP001239445"/>
    </source>
</evidence>
<evidence type="ECO:0000313" key="2">
    <source>
        <dbReference type="EMBL" id="KAK1753110.1"/>
    </source>
</evidence>
<accession>A0AAJ0B7G7</accession>
<name>A0AAJ0B7G7_9PEZI</name>
<reference evidence="2" key="1">
    <citation type="submission" date="2023-06" db="EMBL/GenBank/DDBJ databases">
        <title>Genome-scale phylogeny and comparative genomics of the fungal order Sordariales.</title>
        <authorList>
            <consortium name="Lawrence Berkeley National Laboratory"/>
            <person name="Hensen N."/>
            <person name="Bonometti L."/>
            <person name="Westerberg I."/>
            <person name="Brannstrom I.O."/>
            <person name="Guillou S."/>
            <person name="Cros-Aarteil S."/>
            <person name="Calhoun S."/>
            <person name="Haridas S."/>
            <person name="Kuo A."/>
            <person name="Mondo S."/>
            <person name="Pangilinan J."/>
            <person name="Riley R."/>
            <person name="Labutti K."/>
            <person name="Andreopoulos B."/>
            <person name="Lipzen A."/>
            <person name="Chen C."/>
            <person name="Yanf M."/>
            <person name="Daum C."/>
            <person name="Ng V."/>
            <person name="Clum A."/>
            <person name="Steindorff A."/>
            <person name="Ohm R."/>
            <person name="Martin F."/>
            <person name="Silar P."/>
            <person name="Natvig D."/>
            <person name="Lalanne C."/>
            <person name="Gautier V."/>
            <person name="Ament-Velasquez S.L."/>
            <person name="Kruys A."/>
            <person name="Hutchinson M.I."/>
            <person name="Powell A.J."/>
            <person name="Barry K."/>
            <person name="Miller A.N."/>
            <person name="Grigoriev I.V."/>
            <person name="Debuchy R."/>
            <person name="Gladieux P."/>
            <person name="Thoren M.H."/>
            <person name="Johannesson H."/>
        </authorList>
    </citation>
    <scope>NUCLEOTIDE SEQUENCE</scope>
    <source>
        <strain evidence="2">PSN4</strain>
    </source>
</reference>
<sequence length="143" mass="15501">MCRFASIALHLLTPAGTGSMPQHALVGLVRGQCDSRCCCSALKGAQPNEEKPSAVCNPGTSPSGSILNWRIRLLDSASWTTRGVCRATGPSARPLDPYRLIQIVVFHARSQANPHSQNAGKLPDLVLYLKVVVRRRNSTARNR</sequence>
<evidence type="ECO:0000256" key="1">
    <source>
        <dbReference type="SAM" id="SignalP"/>
    </source>
</evidence>